<dbReference type="EMBL" id="PVWJ01000144">
    <property type="protein sequence ID" value="PSB00955.1"/>
    <property type="molecule type" value="Genomic_DNA"/>
</dbReference>
<reference evidence="1 2" key="2">
    <citation type="submission" date="2018-03" db="EMBL/GenBank/DDBJ databases">
        <title>The ancient ancestry and fast evolution of plastids.</title>
        <authorList>
            <person name="Moore K.R."/>
            <person name="Magnabosco C."/>
            <person name="Momper L."/>
            <person name="Gold D.A."/>
            <person name="Bosak T."/>
            <person name="Fournier G.P."/>
        </authorList>
    </citation>
    <scope>NUCLEOTIDE SEQUENCE [LARGE SCALE GENOMIC DNA]</scope>
    <source>
        <strain evidence="1 2">CCAP 1448/3</strain>
    </source>
</reference>
<comment type="caution">
    <text evidence="1">The sequence shown here is derived from an EMBL/GenBank/DDBJ whole genome shotgun (WGS) entry which is preliminary data.</text>
</comment>
<dbReference type="OrthoDB" id="573946at2"/>
<evidence type="ECO:0000313" key="2">
    <source>
        <dbReference type="Proteomes" id="UP000238762"/>
    </source>
</evidence>
<evidence type="ECO:0000313" key="1">
    <source>
        <dbReference type="EMBL" id="PSB00955.1"/>
    </source>
</evidence>
<sequence>MQSSANLNGVLQSISELTIEEQFYLADVLHKRLIDSRRREIVNRVKEAEENYSQGKIYSGNVERLMAMSEDD</sequence>
<proteinExistence type="predicted"/>
<reference evidence="1 2" key="1">
    <citation type="submission" date="2018-02" db="EMBL/GenBank/DDBJ databases">
        <authorList>
            <person name="Cohen D.B."/>
            <person name="Kent A.D."/>
        </authorList>
    </citation>
    <scope>NUCLEOTIDE SEQUENCE [LARGE SCALE GENOMIC DNA]</scope>
    <source>
        <strain evidence="1 2">CCAP 1448/3</strain>
    </source>
</reference>
<accession>A0A2T1BY44</accession>
<keyword evidence="2" id="KW-1185">Reference proteome</keyword>
<name>A0A2T1BY44_9CYAN</name>
<dbReference type="RefSeq" id="WP_106290980.1">
    <property type="nucleotide sequence ID" value="NZ_CAWNTC010000181.1"/>
</dbReference>
<organism evidence="1 2">
    <name type="scientific">Merismopedia glauca CCAP 1448/3</name>
    <dbReference type="NCBI Taxonomy" id="1296344"/>
    <lineage>
        <taxon>Bacteria</taxon>
        <taxon>Bacillati</taxon>
        <taxon>Cyanobacteriota</taxon>
        <taxon>Cyanophyceae</taxon>
        <taxon>Synechococcales</taxon>
        <taxon>Merismopediaceae</taxon>
        <taxon>Merismopedia</taxon>
    </lineage>
</organism>
<gene>
    <name evidence="1" type="ORF">C7B64_20825</name>
</gene>
<protein>
    <submittedName>
        <fullName evidence="1">Uncharacterized protein</fullName>
    </submittedName>
</protein>
<dbReference type="Proteomes" id="UP000238762">
    <property type="component" value="Unassembled WGS sequence"/>
</dbReference>
<dbReference type="AlphaFoldDB" id="A0A2T1BY44"/>